<gene>
    <name evidence="2" type="ORF">DB362_07335</name>
</gene>
<dbReference type="GO" id="GO:0005576">
    <property type="term" value="C:extracellular region"/>
    <property type="evidence" value="ECO:0007669"/>
    <property type="project" value="InterPro"/>
</dbReference>
<dbReference type="SUPFAM" id="SSF54334">
    <property type="entry name" value="Superantigen toxins, C-terminal domain"/>
    <property type="match status" value="1"/>
</dbReference>
<dbReference type="EMBL" id="QFAS01000008">
    <property type="protein sequence ID" value="PWG51621.1"/>
    <property type="molecule type" value="Genomic_DNA"/>
</dbReference>
<dbReference type="Proteomes" id="UP000245607">
    <property type="component" value="Unassembled WGS sequence"/>
</dbReference>
<sequence length="190" mass="22070">MLYKEIFTDDFLNKFGEYKNKIANIELTNYGIDVEKIAKICGIKVNYSASETSGWSIYEKKDDNSNDKKEILINELEPKYRQNFTLAHEVGHIILGHTGKSYRNYDINQYDTIDRMNEVLANKFAAELIMPKKLVVTVLKKNIKCLNYQEDTFLDDSEMNNLIEKSAKDLNVSYQALKYRMDNLGVLVNE</sequence>
<name>A0A2U2M427_9LACO</name>
<comment type="caution">
    <text evidence="2">The sequence shown here is derived from an EMBL/GenBank/DDBJ whole genome shotgun (WGS) entry which is preliminary data.</text>
</comment>
<dbReference type="AlphaFoldDB" id="A0A2U2M427"/>
<dbReference type="InterPro" id="IPR016091">
    <property type="entry name" value="SuperAg_toxin_C"/>
</dbReference>
<feature type="domain" description="IrrE N-terminal-like" evidence="1">
    <location>
        <begin position="59"/>
        <end position="181"/>
    </location>
</feature>
<evidence type="ECO:0000259" key="1">
    <source>
        <dbReference type="Pfam" id="PF06114"/>
    </source>
</evidence>
<dbReference type="PANTHER" id="PTHR43236">
    <property type="entry name" value="ANTITOXIN HIGA1"/>
    <property type="match status" value="1"/>
</dbReference>
<dbReference type="RefSeq" id="WP_109242121.1">
    <property type="nucleotide sequence ID" value="NZ_QFAS01000008.1"/>
</dbReference>
<dbReference type="Pfam" id="PF06114">
    <property type="entry name" value="Peptidase_M78"/>
    <property type="match status" value="1"/>
</dbReference>
<organism evidence="2 3">
    <name type="scientific">Ligilactobacillus salivarius</name>
    <dbReference type="NCBI Taxonomy" id="1624"/>
    <lineage>
        <taxon>Bacteria</taxon>
        <taxon>Bacillati</taxon>
        <taxon>Bacillota</taxon>
        <taxon>Bacilli</taxon>
        <taxon>Lactobacillales</taxon>
        <taxon>Lactobacillaceae</taxon>
        <taxon>Ligilactobacillus</taxon>
    </lineage>
</organism>
<dbReference type="InterPro" id="IPR010359">
    <property type="entry name" value="IrrE_HExxH"/>
</dbReference>
<proteinExistence type="predicted"/>
<dbReference type="Gene3D" id="1.10.10.2910">
    <property type="match status" value="1"/>
</dbReference>
<evidence type="ECO:0000313" key="2">
    <source>
        <dbReference type="EMBL" id="PWG51621.1"/>
    </source>
</evidence>
<evidence type="ECO:0000313" key="3">
    <source>
        <dbReference type="Proteomes" id="UP000245607"/>
    </source>
</evidence>
<protein>
    <submittedName>
        <fullName evidence="2">Zn peptidase</fullName>
    </submittedName>
</protein>
<accession>A0A2U2M427</accession>
<reference evidence="2 3" key="1">
    <citation type="submission" date="2018-05" db="EMBL/GenBank/DDBJ databases">
        <title>Lactobacillus salivarius genome sequencing and assembly.</title>
        <authorList>
            <person name="Audisio C."/>
            <person name="Albarracin L."/>
            <person name="Torres M.J."/>
            <person name="Hebert E.M."/>
            <person name="Saavedra L."/>
        </authorList>
    </citation>
    <scope>NUCLEOTIDE SEQUENCE [LARGE SCALE GENOMIC DNA]</scope>
    <source>
        <strain evidence="2 3">A3iob</strain>
    </source>
</reference>
<dbReference type="PANTHER" id="PTHR43236:SF1">
    <property type="entry name" value="BLL7220 PROTEIN"/>
    <property type="match status" value="1"/>
</dbReference>
<dbReference type="InterPro" id="IPR052345">
    <property type="entry name" value="Rad_response_metalloprotease"/>
</dbReference>